<comment type="caution">
    <text evidence="1">The sequence shown here is derived from an EMBL/GenBank/DDBJ whole genome shotgun (WGS) entry which is preliminary data.</text>
</comment>
<evidence type="ECO:0000313" key="1">
    <source>
        <dbReference type="EMBL" id="GAA0186039.1"/>
    </source>
</evidence>
<accession>A0AAV3RXB0</accession>
<name>A0AAV3RXB0_LITER</name>
<keyword evidence="2" id="KW-1185">Reference proteome</keyword>
<protein>
    <submittedName>
        <fullName evidence="1">Uncharacterized protein</fullName>
    </submittedName>
</protein>
<sequence>MIILWRSLKEKKVCAVQYDDDDEDDQEGNNFSFITADETLICTINDGASSFGECVVRSANLKLEVYATTMVTEAGIDDKFGDSSEGVEMKEIEAILVHEKYLRSQSVNFIQPGSNTQTLEKPKQFLRLKLSYIVPEVVDGKPVVTYFLV</sequence>
<dbReference type="Proteomes" id="UP001454036">
    <property type="component" value="Unassembled WGS sequence"/>
</dbReference>
<organism evidence="1 2">
    <name type="scientific">Lithospermum erythrorhizon</name>
    <name type="common">Purple gromwell</name>
    <name type="synonym">Lithospermum officinale var. erythrorhizon</name>
    <dbReference type="NCBI Taxonomy" id="34254"/>
    <lineage>
        <taxon>Eukaryota</taxon>
        <taxon>Viridiplantae</taxon>
        <taxon>Streptophyta</taxon>
        <taxon>Embryophyta</taxon>
        <taxon>Tracheophyta</taxon>
        <taxon>Spermatophyta</taxon>
        <taxon>Magnoliopsida</taxon>
        <taxon>eudicotyledons</taxon>
        <taxon>Gunneridae</taxon>
        <taxon>Pentapetalae</taxon>
        <taxon>asterids</taxon>
        <taxon>lamiids</taxon>
        <taxon>Boraginales</taxon>
        <taxon>Boraginaceae</taxon>
        <taxon>Boraginoideae</taxon>
        <taxon>Lithospermeae</taxon>
        <taxon>Lithospermum</taxon>
    </lineage>
</organism>
<dbReference type="AlphaFoldDB" id="A0AAV3RXB0"/>
<gene>
    <name evidence="1" type="ORF">LIER_33327</name>
</gene>
<proteinExistence type="predicted"/>
<reference evidence="1 2" key="1">
    <citation type="submission" date="2024-01" db="EMBL/GenBank/DDBJ databases">
        <title>The complete chloroplast genome sequence of Lithospermum erythrorhizon: insights into the phylogenetic relationship among Boraginaceae species and the maternal lineages of purple gromwells.</title>
        <authorList>
            <person name="Okada T."/>
            <person name="Watanabe K."/>
        </authorList>
    </citation>
    <scope>NUCLEOTIDE SEQUENCE [LARGE SCALE GENOMIC DNA]</scope>
</reference>
<dbReference type="EMBL" id="BAABME010013316">
    <property type="protein sequence ID" value="GAA0186039.1"/>
    <property type="molecule type" value="Genomic_DNA"/>
</dbReference>
<evidence type="ECO:0000313" key="2">
    <source>
        <dbReference type="Proteomes" id="UP001454036"/>
    </source>
</evidence>